<dbReference type="Gene3D" id="3.90.79.10">
    <property type="entry name" value="Nucleoside Triphosphate Pyrophosphohydrolase"/>
    <property type="match status" value="1"/>
</dbReference>
<name>A0ABU2NIX7_9PSEU</name>
<comment type="caution">
    <text evidence="2">The sequence shown here is derived from an EMBL/GenBank/DDBJ whole genome shotgun (WGS) entry which is preliminary data.</text>
</comment>
<dbReference type="InterPro" id="IPR000086">
    <property type="entry name" value="NUDIX_hydrolase_dom"/>
</dbReference>
<protein>
    <submittedName>
        <fullName evidence="2">NUDIX domain-containing protein</fullName>
    </submittedName>
</protein>
<gene>
    <name evidence="2" type="ORF">RM445_31030</name>
</gene>
<organism evidence="2 3">
    <name type="scientific">Pseudonocardia charpentierae</name>
    <dbReference type="NCBI Taxonomy" id="3075545"/>
    <lineage>
        <taxon>Bacteria</taxon>
        <taxon>Bacillati</taxon>
        <taxon>Actinomycetota</taxon>
        <taxon>Actinomycetes</taxon>
        <taxon>Pseudonocardiales</taxon>
        <taxon>Pseudonocardiaceae</taxon>
        <taxon>Pseudonocardia</taxon>
    </lineage>
</organism>
<dbReference type="PROSITE" id="PS51462">
    <property type="entry name" value="NUDIX"/>
    <property type="match status" value="1"/>
</dbReference>
<dbReference type="Proteomes" id="UP001183202">
    <property type="component" value="Unassembled WGS sequence"/>
</dbReference>
<dbReference type="EMBL" id="JAVREJ010000053">
    <property type="protein sequence ID" value="MDT0353925.1"/>
    <property type="molecule type" value="Genomic_DNA"/>
</dbReference>
<dbReference type="RefSeq" id="WP_311560434.1">
    <property type="nucleotide sequence ID" value="NZ_JAVREJ010000053.1"/>
</dbReference>
<keyword evidence="3" id="KW-1185">Reference proteome</keyword>
<evidence type="ECO:0000313" key="2">
    <source>
        <dbReference type="EMBL" id="MDT0353925.1"/>
    </source>
</evidence>
<evidence type="ECO:0000259" key="1">
    <source>
        <dbReference type="PROSITE" id="PS51462"/>
    </source>
</evidence>
<feature type="domain" description="Nudix hydrolase" evidence="1">
    <location>
        <begin position="19"/>
        <end position="153"/>
    </location>
</feature>
<dbReference type="SUPFAM" id="SSF55811">
    <property type="entry name" value="Nudix"/>
    <property type="match status" value="1"/>
</dbReference>
<sequence>MAAEPVFVPRAGQVDYTHIRYAPVLDAVVVCRGKVLLLQRSGGMRSYPNHWCGISGYLDDHRSVEDKARQEMLEEVGITADRILSMQRGTVLLQEAPDYGKSWLVVPILVRVDDRRYQLDWESQAADWFTMAEAMELPLLPGFDAVITQYRDVVDRG</sequence>
<dbReference type="Pfam" id="PF00293">
    <property type="entry name" value="NUDIX"/>
    <property type="match status" value="1"/>
</dbReference>
<dbReference type="InterPro" id="IPR015797">
    <property type="entry name" value="NUDIX_hydrolase-like_dom_sf"/>
</dbReference>
<reference evidence="3" key="1">
    <citation type="submission" date="2023-07" db="EMBL/GenBank/DDBJ databases">
        <title>30 novel species of actinomycetes from the DSMZ collection.</title>
        <authorList>
            <person name="Nouioui I."/>
        </authorList>
    </citation>
    <scope>NUCLEOTIDE SEQUENCE [LARGE SCALE GENOMIC DNA]</scope>
    <source>
        <strain evidence="3">DSM 45834</strain>
    </source>
</reference>
<proteinExistence type="predicted"/>
<accession>A0ABU2NIX7</accession>
<evidence type="ECO:0000313" key="3">
    <source>
        <dbReference type="Proteomes" id="UP001183202"/>
    </source>
</evidence>